<dbReference type="KEGG" id="phs:C2L64_51235"/>
<evidence type="ECO:0000259" key="2">
    <source>
        <dbReference type="Pfam" id="PF07929"/>
    </source>
</evidence>
<feature type="region of interest" description="Disordered" evidence="1">
    <location>
        <begin position="205"/>
        <end position="227"/>
    </location>
</feature>
<reference evidence="3 4" key="1">
    <citation type="submission" date="2018-01" db="EMBL/GenBank/DDBJ databases">
        <title>Species boundaries and ecological features among Paraburkholderia terrae DSMZ17804T, P. hospita DSMZ17164T and P. caribensis DSMZ13236T.</title>
        <authorList>
            <person name="Pratama A.A."/>
        </authorList>
    </citation>
    <scope>NUCLEOTIDE SEQUENCE [LARGE SCALE GENOMIC DNA]</scope>
    <source>
        <strain evidence="3 4">DSM 17164</strain>
    </source>
</reference>
<dbReference type="Pfam" id="PF07929">
    <property type="entry name" value="PRiA4_ORF3"/>
    <property type="match status" value="1"/>
</dbReference>
<dbReference type="AlphaFoldDB" id="A0AAN1MR77"/>
<proteinExistence type="predicted"/>
<name>A0AAN1MR77_9BURK</name>
<evidence type="ECO:0000256" key="1">
    <source>
        <dbReference type="SAM" id="MobiDB-lite"/>
    </source>
</evidence>
<evidence type="ECO:0000313" key="3">
    <source>
        <dbReference type="EMBL" id="AUT76538.1"/>
    </source>
</evidence>
<dbReference type="RefSeq" id="WP_090837594.1">
    <property type="nucleotide sequence ID" value="NZ_CADFGJ010000014.1"/>
</dbReference>
<dbReference type="InterPro" id="IPR024047">
    <property type="entry name" value="MM3350-like_sf"/>
</dbReference>
<dbReference type="PANTHER" id="PTHR41878:SF1">
    <property type="entry name" value="TNPR PROTEIN"/>
    <property type="match status" value="1"/>
</dbReference>
<dbReference type="SUPFAM" id="SSF159941">
    <property type="entry name" value="MM3350-like"/>
    <property type="match status" value="1"/>
</dbReference>
<dbReference type="Proteomes" id="UP000236649">
    <property type="component" value="Chromosome 5"/>
</dbReference>
<dbReference type="GeneID" id="55536591"/>
<organism evidence="3 4">
    <name type="scientific">Paraburkholderia hospita</name>
    <dbReference type="NCBI Taxonomy" id="169430"/>
    <lineage>
        <taxon>Bacteria</taxon>
        <taxon>Pseudomonadati</taxon>
        <taxon>Pseudomonadota</taxon>
        <taxon>Betaproteobacteria</taxon>
        <taxon>Burkholderiales</taxon>
        <taxon>Burkholderiaceae</taxon>
        <taxon>Paraburkholderia</taxon>
    </lineage>
</organism>
<gene>
    <name evidence="3" type="ORF">C2L64_51235</name>
</gene>
<dbReference type="InterPro" id="IPR012912">
    <property type="entry name" value="Plasmid_pRiA4b_Orf3-like"/>
</dbReference>
<accession>A0AAN1MR77</accession>
<evidence type="ECO:0000313" key="4">
    <source>
        <dbReference type="Proteomes" id="UP000236649"/>
    </source>
</evidence>
<dbReference type="PANTHER" id="PTHR41878">
    <property type="entry name" value="LEXA REPRESSOR-RELATED"/>
    <property type="match status" value="1"/>
</dbReference>
<protein>
    <submittedName>
        <fullName evidence="3">Plasmid pRiA4b ORF-3 family protein</fullName>
    </submittedName>
</protein>
<feature type="domain" description="Plasmid pRiA4b Orf3-like" evidence="2">
    <location>
        <begin position="9"/>
        <end position="143"/>
    </location>
</feature>
<sequence>MDEEPGVGIYRLQVWLRQISPMIWRRLLVRSDSTITDLHYILQIAFGWSDEHLNRFHIHGQDYGVYHDGGIGFSTDPAHVRLGDFRFRVNERFLYEYDLNDGWEHQVRVEARLGLEEKRIYPCCIGGKRRAPPEDCGGPHAFVTRRDEVPLAVEELIEDIRDDLDANDLESIRNRIGDIDELREWLTRDSFDRRAVNHRLKQYATHDESRMWQQKGADREDSNTGGD</sequence>
<dbReference type="EMBL" id="CP026109">
    <property type="protein sequence ID" value="AUT76538.1"/>
    <property type="molecule type" value="Genomic_DNA"/>
</dbReference>
<dbReference type="Gene3D" id="3.10.290.30">
    <property type="entry name" value="MM3350-like"/>
    <property type="match status" value="1"/>
</dbReference>